<dbReference type="AlphaFoldDB" id="A0A9W6T1M1"/>
<organism evidence="2 3">
    <name type="scientific">Candida boidinii</name>
    <name type="common">Yeast</name>
    <dbReference type="NCBI Taxonomy" id="5477"/>
    <lineage>
        <taxon>Eukaryota</taxon>
        <taxon>Fungi</taxon>
        <taxon>Dikarya</taxon>
        <taxon>Ascomycota</taxon>
        <taxon>Saccharomycotina</taxon>
        <taxon>Pichiomycetes</taxon>
        <taxon>Pichiales</taxon>
        <taxon>Pichiaceae</taxon>
        <taxon>Ogataea</taxon>
        <taxon>Ogataea/Candida clade</taxon>
    </lineage>
</organism>
<comment type="caution">
    <text evidence="2">The sequence shown here is derived from an EMBL/GenBank/DDBJ whole genome shotgun (WGS) entry which is preliminary data.</text>
</comment>
<evidence type="ECO:0000313" key="3">
    <source>
        <dbReference type="Proteomes" id="UP001165120"/>
    </source>
</evidence>
<name>A0A9W6T1M1_CANBO</name>
<protein>
    <submittedName>
        <fullName evidence="2">Unnamed protein product</fullName>
    </submittedName>
</protein>
<dbReference type="EMBL" id="BSXN01001129">
    <property type="protein sequence ID" value="GME71717.1"/>
    <property type="molecule type" value="Genomic_DNA"/>
</dbReference>
<keyword evidence="3" id="KW-1185">Reference proteome</keyword>
<dbReference type="PANTHER" id="PTHR42886:SF53">
    <property type="entry name" value="ALPHA_BETA-HYDROLASES SUPERFAMILY PROTEIN"/>
    <property type="match status" value="1"/>
</dbReference>
<accession>A0A9W6T1M1</accession>
<evidence type="ECO:0000313" key="2">
    <source>
        <dbReference type="EMBL" id="GME71717.1"/>
    </source>
</evidence>
<dbReference type="InterPro" id="IPR029058">
    <property type="entry name" value="AB_hydrolase_fold"/>
</dbReference>
<dbReference type="SUPFAM" id="SSF53474">
    <property type="entry name" value="alpha/beta-Hydrolases"/>
    <property type="match status" value="1"/>
</dbReference>
<evidence type="ECO:0000259" key="1">
    <source>
        <dbReference type="Pfam" id="PF12697"/>
    </source>
</evidence>
<dbReference type="Proteomes" id="UP001165120">
    <property type="component" value="Unassembled WGS sequence"/>
</dbReference>
<proteinExistence type="predicted"/>
<dbReference type="PANTHER" id="PTHR42886">
    <property type="entry name" value="RE40534P-RELATED"/>
    <property type="match status" value="1"/>
</dbReference>
<dbReference type="Gene3D" id="3.40.50.1820">
    <property type="entry name" value="alpha/beta hydrolase"/>
    <property type="match status" value="1"/>
</dbReference>
<reference evidence="2" key="1">
    <citation type="submission" date="2023-04" db="EMBL/GenBank/DDBJ databases">
        <title>Candida boidinii NBRC 10035.</title>
        <authorList>
            <person name="Ichikawa N."/>
            <person name="Sato H."/>
            <person name="Tonouchi N."/>
        </authorList>
    </citation>
    <scope>NUCLEOTIDE SEQUENCE</scope>
    <source>
        <strain evidence="2">NBRC 10035</strain>
    </source>
</reference>
<sequence length="324" mass="36661">MSKIQSKDNEEILQIPVLGSKNKDAFVVGIITKPKSTSTGSNNKKRLVISMHGMAGHKNYLYMPQLSDELSSNLGYYVFRFDFRGCGDSSDHEDPSLGRLISDDIMDLSSVVKYFVDGTYTPSKEDGDVNEEDAGKFIVSCLVAHSRGTLPMFDYALKTLREDGIVIPFIINCSGRFNGHKLLEYLKKRVPEVAEQGGYKGQGYIKGRYRNIWIPYQESLDLGRQVMTRVKNLDSHCKVLSVYGLKDEIIPLEDAAKYANALQERHQLEFIEGADHNYHGTISQGEPDFENEFNYPIHSRKKVIDYNPRVVEIISNWLGSTTKL</sequence>
<feature type="domain" description="AB hydrolase-1" evidence="1">
    <location>
        <begin position="52"/>
        <end position="279"/>
    </location>
</feature>
<gene>
    <name evidence="2" type="ORF">Cboi02_000332000</name>
</gene>
<dbReference type="InterPro" id="IPR000073">
    <property type="entry name" value="AB_hydrolase_1"/>
</dbReference>
<dbReference type="Pfam" id="PF12697">
    <property type="entry name" value="Abhydrolase_6"/>
    <property type="match status" value="1"/>
</dbReference>